<accession>A0A1M5Q5P3</accession>
<evidence type="ECO:0000256" key="1">
    <source>
        <dbReference type="SAM" id="MobiDB-lite"/>
    </source>
</evidence>
<dbReference type="AlphaFoldDB" id="A0A1M5Q5P3"/>
<evidence type="ECO:0000313" key="3">
    <source>
        <dbReference type="Proteomes" id="UP000184112"/>
    </source>
</evidence>
<organism evidence="2 3">
    <name type="scientific">Flavobacterium johnsoniae</name>
    <name type="common">Cytophaga johnsonae</name>
    <dbReference type="NCBI Taxonomy" id="986"/>
    <lineage>
        <taxon>Bacteria</taxon>
        <taxon>Pseudomonadati</taxon>
        <taxon>Bacteroidota</taxon>
        <taxon>Flavobacteriia</taxon>
        <taxon>Flavobacteriales</taxon>
        <taxon>Flavobacteriaceae</taxon>
        <taxon>Flavobacterium</taxon>
    </lineage>
</organism>
<dbReference type="EMBL" id="FQWH01000006">
    <property type="protein sequence ID" value="SHH09292.1"/>
    <property type="molecule type" value="Genomic_DNA"/>
</dbReference>
<reference evidence="2 3" key="1">
    <citation type="submission" date="2016-11" db="EMBL/GenBank/DDBJ databases">
        <authorList>
            <person name="Jaros S."/>
            <person name="Januszkiewicz K."/>
            <person name="Wedrychowicz H."/>
        </authorList>
    </citation>
    <scope>NUCLEOTIDE SEQUENCE [LARGE SCALE GENOMIC DNA]</scope>
    <source>
        <strain evidence="2 3">DSM 6792</strain>
    </source>
</reference>
<dbReference type="Proteomes" id="UP000184112">
    <property type="component" value="Unassembled WGS sequence"/>
</dbReference>
<protein>
    <submittedName>
        <fullName evidence="2">Uncharacterized protein</fullName>
    </submittedName>
</protein>
<evidence type="ECO:0000313" key="2">
    <source>
        <dbReference type="EMBL" id="SHH09292.1"/>
    </source>
</evidence>
<gene>
    <name evidence="2" type="ORF">SAMN05444388_106194</name>
</gene>
<proteinExistence type="predicted"/>
<feature type="region of interest" description="Disordered" evidence="1">
    <location>
        <begin position="1"/>
        <end position="39"/>
    </location>
</feature>
<feature type="compositionally biased region" description="Low complexity" evidence="1">
    <location>
        <begin position="30"/>
        <end position="39"/>
    </location>
</feature>
<feature type="compositionally biased region" description="Polar residues" evidence="1">
    <location>
        <begin position="1"/>
        <end position="18"/>
    </location>
</feature>
<sequence length="39" mass="3923">MSNQRPLNGPSTTGNSSGKGRGNNPPSKPSTPSAPKTSK</sequence>
<name>A0A1M5Q5P3_FLAJO</name>